<reference evidence="1" key="2">
    <citation type="submission" date="2013-09" db="EMBL/GenBank/DDBJ databases">
        <title>Draft genome sequence of Anaerotruncus colihominis(DSM 17241).</title>
        <authorList>
            <person name="Sudarsanam P."/>
            <person name="Ley R."/>
            <person name="Guruge J."/>
            <person name="Turnbaugh P.J."/>
            <person name="Mahowald M."/>
            <person name="Liep D."/>
            <person name="Gordon J."/>
        </authorList>
    </citation>
    <scope>NUCLEOTIDE SEQUENCE</scope>
    <source>
        <strain evidence="1">DSM 17241</strain>
    </source>
</reference>
<evidence type="ECO:0000313" key="1">
    <source>
        <dbReference type="EMBL" id="EDS10453.1"/>
    </source>
</evidence>
<comment type="caution">
    <text evidence="1">The sequence shown here is derived from an EMBL/GenBank/DDBJ whole genome shotgun (WGS) entry which is preliminary data.</text>
</comment>
<gene>
    <name evidence="1" type="ORF">ANACOL_03055</name>
</gene>
<proteinExistence type="predicted"/>
<dbReference type="HOGENOM" id="CLU_2663029_0_0_9"/>
<protein>
    <submittedName>
        <fullName evidence="1">Uncharacterized protein</fullName>
    </submittedName>
</protein>
<keyword evidence="2" id="KW-1185">Reference proteome</keyword>
<reference evidence="1" key="1">
    <citation type="submission" date="2007-11" db="EMBL/GenBank/DDBJ databases">
        <authorList>
            <person name="Fulton L."/>
            <person name="Clifton S."/>
            <person name="Fulton B."/>
            <person name="Xu J."/>
            <person name="Minx P."/>
            <person name="Pepin K.H."/>
            <person name="Johnson M."/>
            <person name="Thiruvilangam P."/>
            <person name="Bhonagiri V."/>
            <person name="Nash W.E."/>
            <person name="Mardis E.R."/>
            <person name="Wilson R.K."/>
        </authorList>
    </citation>
    <scope>NUCLEOTIDE SEQUENCE [LARGE SCALE GENOMIC DNA]</scope>
    <source>
        <strain evidence="1">DSM 17241</strain>
    </source>
</reference>
<accession>B0PDA1</accession>
<name>B0PDA1_9FIRM</name>
<dbReference type="Proteomes" id="UP000003803">
    <property type="component" value="Unassembled WGS sequence"/>
</dbReference>
<evidence type="ECO:0000313" key="2">
    <source>
        <dbReference type="Proteomes" id="UP000003803"/>
    </source>
</evidence>
<organism evidence="1 2">
    <name type="scientific">Anaerotruncus colihominis DSM 17241</name>
    <dbReference type="NCBI Taxonomy" id="445972"/>
    <lineage>
        <taxon>Bacteria</taxon>
        <taxon>Bacillati</taxon>
        <taxon>Bacillota</taxon>
        <taxon>Clostridia</taxon>
        <taxon>Eubacteriales</taxon>
        <taxon>Oscillospiraceae</taxon>
        <taxon>Anaerotruncus</taxon>
    </lineage>
</organism>
<dbReference type="AlphaFoldDB" id="B0PDA1"/>
<dbReference type="EMBL" id="ABGD02000024">
    <property type="protein sequence ID" value="EDS10453.1"/>
    <property type="molecule type" value="Genomic_DNA"/>
</dbReference>
<sequence length="75" mass="8668">MYAGKSQPKWRLSGWWLFEKSEFASFSTNSGECCVKKPRNPKGFLRFLPCIRLLFAKNPAIPVFFKQAPKTIKRG</sequence>